<dbReference type="InterPro" id="IPR049453">
    <property type="entry name" value="Memb_transporter_dom"/>
</dbReference>
<evidence type="ECO:0000256" key="5">
    <source>
        <dbReference type="SAM" id="MobiDB-lite"/>
    </source>
</evidence>
<feature type="transmembrane region" description="Helical" evidence="6">
    <location>
        <begin position="102"/>
        <end position="135"/>
    </location>
</feature>
<dbReference type="EMBL" id="BAAARK010000001">
    <property type="protein sequence ID" value="GAA2645978.1"/>
    <property type="molecule type" value="Genomic_DNA"/>
</dbReference>
<evidence type="ECO:0000259" key="7">
    <source>
        <dbReference type="Pfam" id="PF13515"/>
    </source>
</evidence>
<keyword evidence="9" id="KW-1185">Reference proteome</keyword>
<feature type="compositionally biased region" description="Basic residues" evidence="5">
    <location>
        <begin position="1"/>
        <end position="12"/>
    </location>
</feature>
<organism evidence="8 9">
    <name type="scientific">Streptomyces lunalinharesii</name>
    <dbReference type="NCBI Taxonomy" id="333384"/>
    <lineage>
        <taxon>Bacteria</taxon>
        <taxon>Bacillati</taxon>
        <taxon>Actinomycetota</taxon>
        <taxon>Actinomycetes</taxon>
        <taxon>Kitasatosporales</taxon>
        <taxon>Streptomycetaceae</taxon>
        <taxon>Streptomyces</taxon>
    </lineage>
</organism>
<keyword evidence="2 6" id="KW-0812">Transmembrane</keyword>
<gene>
    <name evidence="8" type="ORF">GCM10009864_05400</name>
</gene>
<feature type="transmembrane region" description="Helical" evidence="6">
    <location>
        <begin position="177"/>
        <end position="196"/>
    </location>
</feature>
<dbReference type="Proteomes" id="UP001500994">
    <property type="component" value="Unassembled WGS sequence"/>
</dbReference>
<feature type="transmembrane region" description="Helical" evidence="6">
    <location>
        <begin position="486"/>
        <end position="513"/>
    </location>
</feature>
<accession>A0ABN3R7V0</accession>
<comment type="subcellular location">
    <subcellularLocation>
        <location evidence="1">Membrane</location>
        <topology evidence="1">Multi-pass membrane protein</topology>
    </subcellularLocation>
</comment>
<evidence type="ECO:0000256" key="1">
    <source>
        <dbReference type="ARBA" id="ARBA00004141"/>
    </source>
</evidence>
<feature type="compositionally biased region" description="Low complexity" evidence="5">
    <location>
        <begin position="643"/>
        <end position="658"/>
    </location>
</feature>
<feature type="compositionally biased region" description="Basic and acidic residues" evidence="5">
    <location>
        <begin position="660"/>
        <end position="682"/>
    </location>
</feature>
<evidence type="ECO:0000256" key="6">
    <source>
        <dbReference type="SAM" id="Phobius"/>
    </source>
</evidence>
<keyword evidence="4 6" id="KW-0472">Membrane</keyword>
<reference evidence="8 9" key="1">
    <citation type="journal article" date="2019" name="Int. J. Syst. Evol. Microbiol.">
        <title>The Global Catalogue of Microorganisms (GCM) 10K type strain sequencing project: providing services to taxonomists for standard genome sequencing and annotation.</title>
        <authorList>
            <consortium name="The Broad Institute Genomics Platform"/>
            <consortium name="The Broad Institute Genome Sequencing Center for Infectious Disease"/>
            <person name="Wu L."/>
            <person name="Ma J."/>
        </authorList>
    </citation>
    <scope>NUCLEOTIDE SEQUENCE [LARGE SCALE GENOMIC DNA]</scope>
    <source>
        <strain evidence="8 9">JCM 16374</strain>
    </source>
</reference>
<feature type="region of interest" description="Disordered" evidence="5">
    <location>
        <begin position="364"/>
        <end position="408"/>
    </location>
</feature>
<feature type="transmembrane region" description="Helical" evidence="6">
    <location>
        <begin position="75"/>
        <end position="95"/>
    </location>
</feature>
<evidence type="ECO:0000313" key="8">
    <source>
        <dbReference type="EMBL" id="GAA2645978.1"/>
    </source>
</evidence>
<feature type="region of interest" description="Disordered" evidence="5">
    <location>
        <begin position="606"/>
        <end position="696"/>
    </location>
</feature>
<evidence type="ECO:0000256" key="2">
    <source>
        <dbReference type="ARBA" id="ARBA00022692"/>
    </source>
</evidence>
<feature type="transmembrane region" description="Helical" evidence="6">
    <location>
        <begin position="52"/>
        <end position="69"/>
    </location>
</feature>
<evidence type="ECO:0000313" key="9">
    <source>
        <dbReference type="Proteomes" id="UP001500994"/>
    </source>
</evidence>
<proteinExistence type="predicted"/>
<feature type="compositionally biased region" description="Low complexity" evidence="5">
    <location>
        <begin position="611"/>
        <end position="630"/>
    </location>
</feature>
<comment type="caution">
    <text evidence="8">The sequence shown here is derived from an EMBL/GenBank/DDBJ whole genome shotgun (WGS) entry which is preliminary data.</text>
</comment>
<sequence length="786" mass="80754">MGKHAKHARPTGRWKTGTAPGGTGTGTVRFRPLPVRSTVRLRRPVDIWHKPALSALVALAVPDLVLLGLGRLDLVLYTSAGAMCALYAHGLPYAARARTLPWVVLGMVASLAVALTAASLVTSAAVLVVLASLVAAAHKVVCDATHIGPPGNLILTFIAASAFFVPQRPADVLPHAALALATGAFAWVVCMAPALVRPQGPERIATARALQAAAGLLRARAEAAGASSAGEPEPSGVVHARHATAAAVNAAWHALFLVPTRTPAKAAAREGLERLLVRAESSLGGGPRDVAAEAGRLGGWARELRSGRPLPEVTLTGAEAAELAGVAWEARAAWEAGVALEPGMALRSGMASRSVAPGRARAARQGAGVRTGEAAPARGAAEFGTSPEGGTAAGSRAGRFVDGGGLRRPAPGRPRGLRAVVGRLRPGSPLLPIGARVAVGCVLAGWASLAVGVGHPYWAVVTAASIYQANTTLSWQRAFQRTLGNLLGLVLFTVLLPLIHTGQVTMIALALAFQLGAEATITRNYWLGSVCVTPMALLLTEFGRPLPAGTLVADRWLDTVVGAAVGLVCCVLVTNRRAADRIDLALERVAEAEAAAARLLVAGPGANAARAGSGTAPVGPGAPPMGANAPRIGTDGAPTGADGRPTTASTTRAAAGTPETGRKHEADRTQETEGTHRIDGTHQADGARQADGAHQVDEAHQVDGTHETDGGQETGWAHEAGWAPEAGWARDRLAGCLVELREAVDVANGEWWQRALPEERIAGAERQGHRTLAVLVRRLTTPALAA</sequence>
<protein>
    <recommendedName>
        <fullName evidence="7">Integral membrane bound transporter domain-containing protein</fullName>
    </recommendedName>
</protein>
<feature type="transmembrane region" description="Helical" evidence="6">
    <location>
        <begin position="147"/>
        <end position="165"/>
    </location>
</feature>
<feature type="domain" description="Integral membrane bound transporter" evidence="7">
    <location>
        <begin position="443"/>
        <end position="569"/>
    </location>
</feature>
<evidence type="ECO:0000256" key="4">
    <source>
        <dbReference type="ARBA" id="ARBA00023136"/>
    </source>
</evidence>
<name>A0ABN3R7V0_9ACTN</name>
<evidence type="ECO:0000256" key="3">
    <source>
        <dbReference type="ARBA" id="ARBA00022989"/>
    </source>
</evidence>
<keyword evidence="3 6" id="KW-1133">Transmembrane helix</keyword>
<dbReference type="Pfam" id="PF13515">
    <property type="entry name" value="FUSC_2"/>
    <property type="match status" value="1"/>
</dbReference>
<feature type="region of interest" description="Disordered" evidence="5">
    <location>
        <begin position="1"/>
        <end position="29"/>
    </location>
</feature>